<dbReference type="CDD" id="cd17470">
    <property type="entry name" value="T3SS_Flik_C"/>
    <property type="match status" value="1"/>
</dbReference>
<dbReference type="InterPro" id="IPR052563">
    <property type="entry name" value="FliK"/>
</dbReference>
<evidence type="ECO:0000313" key="6">
    <source>
        <dbReference type="EMBL" id="RDE50054.1"/>
    </source>
</evidence>
<sequence>MPSLSAIAAAKQSSKDVRSKRHRTNWPLAGNTTKTTTNRLANAAWNDSCLAISSTCQRGSSMSITIVASFAQTAVPGASAAAAASDPLAVDDSSIGLDFASVLLAQPVSATPLPSGSGSGAATDDLAALPEAAPACAGGEFLAMLGLNQLNQLPPLQAVNPAGRGDSAAIAEFAPLSVSWPTSVSPLLASAATASASSKNAQGSYPGSDEKGASAASTASMALIGEGKAAKFAVADLLASAWGQSQMKRPEQQALPASTLATLAPASQTPNASAGIVPETSLGLQTALRDPSWATDFGQKLLWFAASDKQLAQLTLNPPQLGAIEITLKIDKDSANAHFVSANADVRGAIEAALPRLREMFANAGIDLGQVSVGSESFRQSADSQGQASGPPRAMADAAILAADSGSGLLGQSIVTQRGSTLVDIFA</sequence>
<dbReference type="InterPro" id="IPR021136">
    <property type="entry name" value="Flagellar_hook_control-like_C"/>
</dbReference>
<keyword evidence="6" id="KW-0282">Flagellum</keyword>
<feature type="domain" description="Flagellar hook-length control protein-like C-terminal" evidence="5">
    <location>
        <begin position="300"/>
        <end position="380"/>
    </location>
</feature>
<dbReference type="PANTHER" id="PTHR37533:SF2">
    <property type="entry name" value="FLAGELLAR HOOK-LENGTH CONTROL PROTEIN"/>
    <property type="match status" value="1"/>
</dbReference>
<evidence type="ECO:0000256" key="3">
    <source>
        <dbReference type="ARBA" id="ARBA00022795"/>
    </source>
</evidence>
<dbReference type="PRINTS" id="PR01007">
    <property type="entry name" value="FLGHOOKFLIK"/>
</dbReference>
<dbReference type="GO" id="GO:0009424">
    <property type="term" value="C:bacterial-type flagellum hook"/>
    <property type="evidence" value="ECO:0007669"/>
    <property type="project" value="InterPro"/>
</dbReference>
<proteinExistence type="inferred from homology"/>
<dbReference type="Proteomes" id="UP000253831">
    <property type="component" value="Unassembled WGS sequence"/>
</dbReference>
<reference evidence="6 7" key="1">
    <citation type="submission" date="2018-05" db="EMBL/GenBank/DDBJ databases">
        <title>Integrated omic analyses show evidence that a Ca. Accumulibacter phosphatis strain performs denitrification under micro-aerobic conditions.</title>
        <authorList>
            <person name="Camejo P.Y."/>
            <person name="Katherine M.D."/>
            <person name="Daniel N.R."/>
        </authorList>
    </citation>
    <scope>NUCLEOTIDE SEQUENCE [LARGE SCALE GENOMIC DNA]</scope>
    <source>
        <strain evidence="6">UW-LDO-IC</strain>
    </source>
</reference>
<evidence type="ECO:0000256" key="4">
    <source>
        <dbReference type="SAM" id="MobiDB-lite"/>
    </source>
</evidence>
<dbReference type="InterPro" id="IPR038610">
    <property type="entry name" value="FliK-like_C_sf"/>
</dbReference>
<evidence type="ECO:0000256" key="2">
    <source>
        <dbReference type="ARBA" id="ARBA00009149"/>
    </source>
</evidence>
<accession>A0A369XJI2</accession>
<protein>
    <submittedName>
        <fullName evidence="6">Flagellar hook-length control protein FliK</fullName>
    </submittedName>
</protein>
<comment type="similarity">
    <text evidence="2">Belongs to the FliK family.</text>
</comment>
<dbReference type="AlphaFoldDB" id="A0A369XJI2"/>
<dbReference type="EMBL" id="QPGA01000027">
    <property type="protein sequence ID" value="RDE50054.1"/>
    <property type="molecule type" value="Genomic_DNA"/>
</dbReference>
<dbReference type="InterPro" id="IPR001635">
    <property type="entry name" value="Flag_hook_Flik"/>
</dbReference>
<keyword evidence="6" id="KW-0966">Cell projection</keyword>
<dbReference type="Gene3D" id="3.30.750.140">
    <property type="match status" value="1"/>
</dbReference>
<dbReference type="Pfam" id="PF02120">
    <property type="entry name" value="Flg_hook"/>
    <property type="match status" value="1"/>
</dbReference>
<gene>
    <name evidence="6" type="ORF">DVS81_13460</name>
</gene>
<keyword evidence="3" id="KW-1005">Bacterial flagellum biogenesis</keyword>
<keyword evidence="6" id="KW-0969">Cilium</keyword>
<organism evidence="6 7">
    <name type="scientific">Candidatus Accumulibacter meliphilus</name>
    <dbReference type="NCBI Taxonomy" id="2211374"/>
    <lineage>
        <taxon>Bacteria</taxon>
        <taxon>Pseudomonadati</taxon>
        <taxon>Pseudomonadota</taxon>
        <taxon>Betaproteobacteria</taxon>
        <taxon>Candidatus Accumulibacter</taxon>
    </lineage>
</organism>
<evidence type="ECO:0000313" key="7">
    <source>
        <dbReference type="Proteomes" id="UP000253831"/>
    </source>
</evidence>
<comment type="caution">
    <text evidence="6">The sequence shown here is derived from an EMBL/GenBank/DDBJ whole genome shotgun (WGS) entry which is preliminary data.</text>
</comment>
<evidence type="ECO:0000259" key="5">
    <source>
        <dbReference type="Pfam" id="PF02120"/>
    </source>
</evidence>
<dbReference type="PANTHER" id="PTHR37533">
    <property type="entry name" value="FLAGELLAR HOOK-LENGTH CONTROL PROTEIN"/>
    <property type="match status" value="1"/>
</dbReference>
<name>A0A369XJI2_9PROT</name>
<dbReference type="GO" id="GO:0044780">
    <property type="term" value="P:bacterial-type flagellum assembly"/>
    <property type="evidence" value="ECO:0007669"/>
    <property type="project" value="InterPro"/>
</dbReference>
<evidence type="ECO:0000256" key="1">
    <source>
        <dbReference type="ARBA" id="ARBA00003944"/>
    </source>
</evidence>
<feature type="region of interest" description="Disordered" evidence="4">
    <location>
        <begin position="1"/>
        <end position="33"/>
    </location>
</feature>
<comment type="function">
    <text evidence="1">Controls the length of the flagellar hook.</text>
</comment>